<proteinExistence type="predicted"/>
<protein>
    <recommendedName>
        <fullName evidence="4">ER-bound oxygenase mpaB/mpaB'/Rubber oxygenase catalytic domain-containing protein</fullName>
    </recommendedName>
</protein>
<dbReference type="RefSeq" id="WP_310408303.1">
    <property type="nucleotide sequence ID" value="NZ_JAVDWW010000016.1"/>
</dbReference>
<organism evidence="2 3">
    <name type="scientific">Nocardia kruczakiae</name>
    <dbReference type="NCBI Taxonomy" id="261477"/>
    <lineage>
        <taxon>Bacteria</taxon>
        <taxon>Bacillati</taxon>
        <taxon>Actinomycetota</taxon>
        <taxon>Actinomycetes</taxon>
        <taxon>Mycobacteriales</taxon>
        <taxon>Nocardiaceae</taxon>
        <taxon>Nocardia</taxon>
    </lineage>
</organism>
<gene>
    <name evidence="2" type="ORF">J2W56_006707</name>
</gene>
<evidence type="ECO:0000313" key="2">
    <source>
        <dbReference type="EMBL" id="MDR7172941.1"/>
    </source>
</evidence>
<evidence type="ECO:0000313" key="3">
    <source>
        <dbReference type="Proteomes" id="UP001251217"/>
    </source>
</evidence>
<dbReference type="EMBL" id="JAVDWW010000016">
    <property type="protein sequence ID" value="MDR7172941.1"/>
    <property type="molecule type" value="Genomic_DNA"/>
</dbReference>
<comment type="caution">
    <text evidence="2">The sequence shown here is derived from an EMBL/GenBank/DDBJ whole genome shotgun (WGS) entry which is preliminary data.</text>
</comment>
<evidence type="ECO:0008006" key="4">
    <source>
        <dbReference type="Google" id="ProtNLM"/>
    </source>
</evidence>
<reference evidence="2 3" key="1">
    <citation type="submission" date="2023-07" db="EMBL/GenBank/DDBJ databases">
        <title>Sorghum-associated microbial communities from plants grown in Nebraska, USA.</title>
        <authorList>
            <person name="Schachtman D."/>
        </authorList>
    </citation>
    <scope>NUCLEOTIDE SEQUENCE [LARGE SCALE GENOMIC DNA]</scope>
    <source>
        <strain evidence="2 3">4272</strain>
    </source>
</reference>
<accession>A0ABU1XQV1</accession>
<sequence length="397" mass="43943">MSADLEDSVAVEPRAGGPRRRLSAVVWHEELATAQAVVAGGARDDWSIPQILELIPQLPWWSDPSTTNRRIPDGAGDILAWLADFDADGWQGRWLASGADSGTSWIDGLVQAEHPLAPKRQRFQLFGGLSALILLRIVFPSYDLLNGCGSSRIYSKYRQLWRPDLYTQLAQHAAERGIDTVHCHEALTTISKIATRTGKDPDQLTATDLLTYRAWHRRDGKQVPAGLSLGWSLLAGIADLGEHESLEKATRRGQLSAAEIVNHYRVHTPGVREVFTHYFEERRSALDYSTWSAMATLLLGTFWFDIQTHHPEITSLQLPRPVVEAWKTRLRTQRTRLGGARSEDSYFQTRSPCARSTATSRTGPCTTPTGRGTASPTPFAKAIPAGPPKLNADAQPR</sequence>
<evidence type="ECO:0000256" key="1">
    <source>
        <dbReference type="SAM" id="MobiDB-lite"/>
    </source>
</evidence>
<dbReference type="Proteomes" id="UP001251217">
    <property type="component" value="Unassembled WGS sequence"/>
</dbReference>
<name>A0ABU1XQV1_9NOCA</name>
<feature type="compositionally biased region" description="Low complexity" evidence="1">
    <location>
        <begin position="356"/>
        <end position="374"/>
    </location>
</feature>
<feature type="region of interest" description="Disordered" evidence="1">
    <location>
        <begin position="337"/>
        <end position="397"/>
    </location>
</feature>
<keyword evidence="3" id="KW-1185">Reference proteome</keyword>